<dbReference type="AlphaFoldDB" id="A0A1E5IMA6"/>
<protein>
    <recommendedName>
        <fullName evidence="3">Lipoprotein</fullName>
    </recommendedName>
</protein>
<accession>A0A1E5IMA6</accession>
<keyword evidence="2" id="KW-1185">Reference proteome</keyword>
<gene>
    <name evidence="1" type="ORF">ATZ36_13755</name>
</gene>
<dbReference type="Proteomes" id="UP000095237">
    <property type="component" value="Unassembled WGS sequence"/>
</dbReference>
<name>A0A1E5IMA6_ENDTX</name>
<reference evidence="1 2" key="1">
    <citation type="submission" date="2015-11" db="EMBL/GenBank/DDBJ databases">
        <title>Evidence for parallel genomic evolution in an endosymbiosis of termite gut flagellates.</title>
        <authorList>
            <person name="Zheng H."/>
        </authorList>
    </citation>
    <scope>NUCLEOTIDE SEQUENCE [LARGE SCALE GENOMIC DNA]</scope>
    <source>
        <strain evidence="1 2">CET450</strain>
    </source>
</reference>
<dbReference type="EMBL" id="LNVX01000149">
    <property type="protein sequence ID" value="OEG71606.1"/>
    <property type="molecule type" value="Genomic_DNA"/>
</dbReference>
<proteinExistence type="predicted"/>
<evidence type="ECO:0000313" key="1">
    <source>
        <dbReference type="EMBL" id="OEG71606.1"/>
    </source>
</evidence>
<organism evidence="1 2">
    <name type="scientific">Endomicrobium trichonymphae</name>
    <dbReference type="NCBI Taxonomy" id="1408204"/>
    <lineage>
        <taxon>Bacteria</taxon>
        <taxon>Pseudomonadati</taxon>
        <taxon>Elusimicrobiota</taxon>
        <taxon>Endomicrobiia</taxon>
        <taxon>Endomicrobiales</taxon>
        <taxon>Endomicrobiaceae</taxon>
        <taxon>Candidatus Endomicrobiellum</taxon>
    </lineage>
</organism>
<sequence length="97" mass="11488">MRKPAVLILMALMLTGCGNIQLDKITGLIEKNNQIIERNTQAVLASLEKHHTQNSWGKNNNEKFRSYRNRYCYRLNRNLPWLKKSRLKPKNYYDPLV</sequence>
<comment type="caution">
    <text evidence="1">The sequence shown here is derived from an EMBL/GenBank/DDBJ whole genome shotgun (WGS) entry which is preliminary data.</text>
</comment>
<dbReference type="PROSITE" id="PS51257">
    <property type="entry name" value="PROKAR_LIPOPROTEIN"/>
    <property type="match status" value="1"/>
</dbReference>
<evidence type="ECO:0008006" key="3">
    <source>
        <dbReference type="Google" id="ProtNLM"/>
    </source>
</evidence>
<evidence type="ECO:0000313" key="2">
    <source>
        <dbReference type="Proteomes" id="UP000095237"/>
    </source>
</evidence>